<dbReference type="Proteomes" id="UP000275473">
    <property type="component" value="Unassembled WGS sequence"/>
</dbReference>
<feature type="domain" description="Bacterial bifunctional deaminase-reductase C-terminal" evidence="1">
    <location>
        <begin position="3"/>
        <end position="169"/>
    </location>
</feature>
<keyword evidence="3" id="KW-1185">Reference proteome</keyword>
<dbReference type="RefSeq" id="WP_123165419.1">
    <property type="nucleotide sequence ID" value="NZ_RIAX01000006.1"/>
</dbReference>
<proteinExistence type="predicted"/>
<gene>
    <name evidence="2" type="ORF">EEX84_09580</name>
</gene>
<dbReference type="PANTHER" id="PTHR38011">
    <property type="entry name" value="DIHYDROFOLATE REDUCTASE FAMILY PROTEIN (AFU_ORTHOLOGUE AFUA_8G06820)"/>
    <property type="match status" value="1"/>
</dbReference>
<dbReference type="GO" id="GO:0009231">
    <property type="term" value="P:riboflavin biosynthetic process"/>
    <property type="evidence" value="ECO:0007669"/>
    <property type="project" value="InterPro"/>
</dbReference>
<dbReference type="InterPro" id="IPR002734">
    <property type="entry name" value="RibDG_C"/>
</dbReference>
<accession>A0A3M8P6N0</accession>
<protein>
    <submittedName>
        <fullName evidence="2">Dihydrofolate reductase</fullName>
    </submittedName>
</protein>
<dbReference type="SUPFAM" id="SSF53597">
    <property type="entry name" value="Dihydrofolate reductase-like"/>
    <property type="match status" value="1"/>
</dbReference>
<evidence type="ECO:0000313" key="2">
    <source>
        <dbReference type="EMBL" id="RNF39328.1"/>
    </source>
</evidence>
<dbReference type="PANTHER" id="PTHR38011:SF12">
    <property type="entry name" value="BIFUNCTIONAL DEAMINASE-REDUCTASE DOMAIN PROTEIN"/>
    <property type="match status" value="1"/>
</dbReference>
<evidence type="ECO:0000313" key="3">
    <source>
        <dbReference type="Proteomes" id="UP000275473"/>
    </source>
</evidence>
<name>A0A3M8P6N0_9BACL</name>
<dbReference type="AlphaFoldDB" id="A0A3M8P6N0"/>
<dbReference type="OrthoDB" id="195113at2"/>
<sequence length="183" mass="20245">MAKVCLGMIMSVDGFINDRQGKLDKLYASFEPNEVINEAMANTGAVVMGRNSFESAEDTDAYAEDYEFQVPLFIVTHYPPARHPRENDNLTITFVTDGVENAVRQAKAAAGDKNVVVLGASTGQQALKAGLVDELQVAIAPILLGEGLRFFEHLDDLEIQLEKLRTIETNQQVEIWYKVIGQQ</sequence>
<dbReference type="EMBL" id="RIAX01000006">
    <property type="protein sequence ID" value="RNF39328.1"/>
    <property type="molecule type" value="Genomic_DNA"/>
</dbReference>
<dbReference type="Pfam" id="PF01872">
    <property type="entry name" value="RibD_C"/>
    <property type="match status" value="1"/>
</dbReference>
<comment type="caution">
    <text evidence="2">The sequence shown here is derived from an EMBL/GenBank/DDBJ whole genome shotgun (WGS) entry which is preliminary data.</text>
</comment>
<dbReference type="GO" id="GO:0008703">
    <property type="term" value="F:5-amino-6-(5-phosphoribosylamino)uracil reductase activity"/>
    <property type="evidence" value="ECO:0007669"/>
    <property type="project" value="InterPro"/>
</dbReference>
<evidence type="ECO:0000259" key="1">
    <source>
        <dbReference type="Pfam" id="PF01872"/>
    </source>
</evidence>
<dbReference type="InterPro" id="IPR024072">
    <property type="entry name" value="DHFR-like_dom_sf"/>
</dbReference>
<dbReference type="Gene3D" id="3.40.430.10">
    <property type="entry name" value="Dihydrofolate Reductase, subunit A"/>
    <property type="match status" value="1"/>
</dbReference>
<reference evidence="2 3" key="1">
    <citation type="journal article" date="2018" name="Int. J. Syst. Evol. Microbiol.">
        <title>Planococcus salinus sp. nov., a moderately halophilic bacterium isolated from a saline-alkali soil.</title>
        <authorList>
            <person name="Gan L."/>
        </authorList>
    </citation>
    <scope>NUCLEOTIDE SEQUENCE [LARGE SCALE GENOMIC DNA]</scope>
    <source>
        <strain evidence="2 3">LCB217</strain>
    </source>
</reference>
<organism evidence="2 3">
    <name type="scientific">Planococcus salinus</name>
    <dbReference type="NCBI Taxonomy" id="1848460"/>
    <lineage>
        <taxon>Bacteria</taxon>
        <taxon>Bacillati</taxon>
        <taxon>Bacillota</taxon>
        <taxon>Bacilli</taxon>
        <taxon>Bacillales</taxon>
        <taxon>Caryophanaceae</taxon>
        <taxon>Planococcus</taxon>
    </lineage>
</organism>
<dbReference type="InterPro" id="IPR050765">
    <property type="entry name" value="Riboflavin_Biosynth_HTPR"/>
</dbReference>